<feature type="signal peptide" evidence="1">
    <location>
        <begin position="1"/>
        <end position="32"/>
    </location>
</feature>
<reference evidence="2 3" key="1">
    <citation type="submission" date="2024-01" db="EMBL/GenBank/DDBJ databases">
        <title>The genomes of 5 underutilized Papilionoideae crops provide insights into root nodulation and disease resistance.</title>
        <authorList>
            <person name="Yuan L."/>
        </authorList>
    </citation>
    <scope>NUCLEOTIDE SEQUENCE [LARGE SCALE GENOMIC DNA]</scope>
    <source>
        <strain evidence="2">LY-2023</strain>
        <tissue evidence="2">Leaf</tissue>
    </source>
</reference>
<feature type="chain" id="PRO_5042857684" evidence="1">
    <location>
        <begin position="33"/>
        <end position="119"/>
    </location>
</feature>
<evidence type="ECO:0000313" key="3">
    <source>
        <dbReference type="Proteomes" id="UP001359559"/>
    </source>
</evidence>
<name>A0AAN9JNQ6_CLITE</name>
<proteinExistence type="predicted"/>
<evidence type="ECO:0000313" key="2">
    <source>
        <dbReference type="EMBL" id="KAK7301514.1"/>
    </source>
</evidence>
<comment type="caution">
    <text evidence="2">The sequence shown here is derived from an EMBL/GenBank/DDBJ whole genome shotgun (WGS) entry which is preliminary data.</text>
</comment>
<sequence>MNTKGNEDHCFLPSLNLLGLLHLLTRFHVGAAIRHHLLKTHSSHRPPLSDHLAIHMDIQQVQMHAQIFVYGALTGLDSEELLEQLLALQHLLYRLIRPNDYLCLNPSLFGSIEGHRASV</sequence>
<dbReference type="EMBL" id="JAYKXN010000003">
    <property type="protein sequence ID" value="KAK7301514.1"/>
    <property type="molecule type" value="Genomic_DNA"/>
</dbReference>
<gene>
    <name evidence="2" type="ORF">RJT34_12380</name>
</gene>
<dbReference type="Proteomes" id="UP001359559">
    <property type="component" value="Unassembled WGS sequence"/>
</dbReference>
<protein>
    <submittedName>
        <fullName evidence="2">Uncharacterized protein</fullName>
    </submittedName>
</protein>
<accession>A0AAN9JNQ6</accession>
<keyword evidence="3" id="KW-1185">Reference proteome</keyword>
<dbReference type="AlphaFoldDB" id="A0AAN9JNQ6"/>
<evidence type="ECO:0000256" key="1">
    <source>
        <dbReference type="SAM" id="SignalP"/>
    </source>
</evidence>
<organism evidence="2 3">
    <name type="scientific">Clitoria ternatea</name>
    <name type="common">Butterfly pea</name>
    <dbReference type="NCBI Taxonomy" id="43366"/>
    <lineage>
        <taxon>Eukaryota</taxon>
        <taxon>Viridiplantae</taxon>
        <taxon>Streptophyta</taxon>
        <taxon>Embryophyta</taxon>
        <taxon>Tracheophyta</taxon>
        <taxon>Spermatophyta</taxon>
        <taxon>Magnoliopsida</taxon>
        <taxon>eudicotyledons</taxon>
        <taxon>Gunneridae</taxon>
        <taxon>Pentapetalae</taxon>
        <taxon>rosids</taxon>
        <taxon>fabids</taxon>
        <taxon>Fabales</taxon>
        <taxon>Fabaceae</taxon>
        <taxon>Papilionoideae</taxon>
        <taxon>50 kb inversion clade</taxon>
        <taxon>NPAAA clade</taxon>
        <taxon>indigoferoid/millettioid clade</taxon>
        <taxon>Phaseoleae</taxon>
        <taxon>Clitoria</taxon>
    </lineage>
</organism>
<keyword evidence="1" id="KW-0732">Signal</keyword>